<dbReference type="OrthoDB" id="1744060at2759"/>
<evidence type="ECO:0000313" key="2">
    <source>
        <dbReference type="Proteomes" id="UP001055439"/>
    </source>
</evidence>
<protein>
    <submittedName>
        <fullName evidence="1">tRNA pseudouridine synthase D (TruD)</fullName>
    </submittedName>
</protein>
<evidence type="ECO:0000313" key="1">
    <source>
        <dbReference type="EMBL" id="URD96359.1"/>
    </source>
</evidence>
<gene>
    <name evidence="1" type="ORF">MUK42_30609</name>
</gene>
<reference evidence="1" key="1">
    <citation type="submission" date="2022-05" db="EMBL/GenBank/DDBJ databases">
        <title>The Musa troglodytarum L. genome provides insights into the mechanism of non-climacteric behaviour and enrichment of carotenoids.</title>
        <authorList>
            <person name="Wang J."/>
        </authorList>
    </citation>
    <scope>NUCLEOTIDE SEQUENCE</scope>
    <source>
        <tissue evidence="1">Leaf</tissue>
    </source>
</reference>
<dbReference type="Proteomes" id="UP001055439">
    <property type="component" value="Chromosome 4"/>
</dbReference>
<name>A0A9E7JXU7_9LILI</name>
<keyword evidence="2" id="KW-1185">Reference proteome</keyword>
<dbReference type="AlphaFoldDB" id="A0A9E7JXU7"/>
<accession>A0A9E7JXU7</accession>
<sequence length="99" mass="11203">MKLPWFLLDDVLEQQNIASYGAVQNVCHLSTLEPPRWHLVGQRAVAADCKDTIKAAADGLQRNGFINYYGLQLQCLKKSPGNYLQALKAIPRTLRMIYK</sequence>
<organism evidence="1 2">
    <name type="scientific">Musa troglodytarum</name>
    <name type="common">fe'i banana</name>
    <dbReference type="NCBI Taxonomy" id="320322"/>
    <lineage>
        <taxon>Eukaryota</taxon>
        <taxon>Viridiplantae</taxon>
        <taxon>Streptophyta</taxon>
        <taxon>Embryophyta</taxon>
        <taxon>Tracheophyta</taxon>
        <taxon>Spermatophyta</taxon>
        <taxon>Magnoliopsida</taxon>
        <taxon>Liliopsida</taxon>
        <taxon>Zingiberales</taxon>
        <taxon>Musaceae</taxon>
        <taxon>Musa</taxon>
    </lineage>
</organism>
<dbReference type="EMBL" id="CP097506">
    <property type="protein sequence ID" value="URD96359.1"/>
    <property type="molecule type" value="Genomic_DNA"/>
</dbReference>
<proteinExistence type="predicted"/>